<dbReference type="Gene3D" id="3.90.550.10">
    <property type="entry name" value="Spore Coat Polysaccharide Biosynthesis Protein SpsA, Chain A"/>
    <property type="match status" value="1"/>
</dbReference>
<sequence>MTLSVVIITKNTEKKIEDCLESIKDLADEIILLDGGSTDKTISLGKKYNAKIYKQRGKNFASWRTQAKGVANGEWLFYVDYDERVSEELREEIKRETQTSKFSAFDMPRKNFVFGKYLRYGGWYPDYVLRLIKKKNLLRWDGEVHEQPKINGSIGRLKNALVHIKEENIGDMVTKTNRYATFEAKLLFDAGHPPVTWWRFMRVILQEIWHRLVTKLGVLDGPEGIIYCVYQGYSRFVTYAKLWEMQKTQTPKK</sequence>
<comment type="caution">
    <text evidence="2">The sequence shown here is derived from an EMBL/GenBank/DDBJ whole genome shotgun (WGS) entry which is preliminary data.</text>
</comment>
<evidence type="ECO:0000259" key="1">
    <source>
        <dbReference type="Pfam" id="PF00535"/>
    </source>
</evidence>
<evidence type="ECO:0000313" key="3">
    <source>
        <dbReference type="Proteomes" id="UP000034753"/>
    </source>
</evidence>
<evidence type="ECO:0000313" key="2">
    <source>
        <dbReference type="EMBL" id="KKS10936.1"/>
    </source>
</evidence>
<keyword evidence="2" id="KW-0808">Transferase</keyword>
<reference evidence="2 3" key="1">
    <citation type="journal article" date="2015" name="Nature">
        <title>rRNA introns, odd ribosomes, and small enigmatic genomes across a large radiation of phyla.</title>
        <authorList>
            <person name="Brown C.T."/>
            <person name="Hug L.A."/>
            <person name="Thomas B.C."/>
            <person name="Sharon I."/>
            <person name="Castelle C.J."/>
            <person name="Singh A."/>
            <person name="Wilkins M.J."/>
            <person name="Williams K.H."/>
            <person name="Banfield J.F."/>
        </authorList>
    </citation>
    <scope>NUCLEOTIDE SEQUENCE [LARGE SCALE GENOMIC DNA]</scope>
</reference>
<dbReference type="PANTHER" id="PTHR43630">
    <property type="entry name" value="POLY-BETA-1,6-N-ACETYL-D-GLUCOSAMINE SYNTHASE"/>
    <property type="match status" value="1"/>
</dbReference>
<dbReference type="PATRIC" id="fig|1618429.3.peg.1270"/>
<dbReference type="CDD" id="cd02511">
    <property type="entry name" value="Beta4Glucosyltransferase"/>
    <property type="match status" value="1"/>
</dbReference>
<protein>
    <submittedName>
        <fullName evidence="2">Glycosyl transferase family 2</fullName>
    </submittedName>
</protein>
<accession>A0A0G0YMX0</accession>
<dbReference type="GO" id="GO:0016740">
    <property type="term" value="F:transferase activity"/>
    <property type="evidence" value="ECO:0007669"/>
    <property type="project" value="UniProtKB-KW"/>
</dbReference>
<dbReference type="Pfam" id="PF00535">
    <property type="entry name" value="Glycos_transf_2"/>
    <property type="match status" value="1"/>
</dbReference>
<dbReference type="Proteomes" id="UP000034753">
    <property type="component" value="Unassembled WGS sequence"/>
</dbReference>
<dbReference type="InterPro" id="IPR029044">
    <property type="entry name" value="Nucleotide-diphossugar_trans"/>
</dbReference>
<name>A0A0G0YMX0_9BACT</name>
<gene>
    <name evidence="2" type="ORF">UU67_C0091G0002</name>
</gene>
<dbReference type="PANTHER" id="PTHR43630:SF2">
    <property type="entry name" value="GLYCOSYLTRANSFERASE"/>
    <property type="match status" value="1"/>
</dbReference>
<feature type="domain" description="Glycosyltransferase 2-like" evidence="1">
    <location>
        <begin position="4"/>
        <end position="97"/>
    </location>
</feature>
<dbReference type="EMBL" id="LCBN01000091">
    <property type="protein sequence ID" value="KKS10936.1"/>
    <property type="molecule type" value="Genomic_DNA"/>
</dbReference>
<proteinExistence type="predicted"/>
<dbReference type="AlphaFoldDB" id="A0A0G0YMX0"/>
<dbReference type="SUPFAM" id="SSF53448">
    <property type="entry name" value="Nucleotide-diphospho-sugar transferases"/>
    <property type="match status" value="1"/>
</dbReference>
<organism evidence="2 3">
    <name type="scientific">Candidatus Daviesbacteria bacterium GW2011_GWB1_41_5</name>
    <dbReference type="NCBI Taxonomy" id="1618429"/>
    <lineage>
        <taxon>Bacteria</taxon>
        <taxon>Candidatus Daviesiibacteriota</taxon>
    </lineage>
</organism>
<dbReference type="InterPro" id="IPR001173">
    <property type="entry name" value="Glyco_trans_2-like"/>
</dbReference>